<dbReference type="Gene3D" id="3.30.420.10">
    <property type="entry name" value="Ribonuclease H-like superfamily/Ribonuclease H"/>
    <property type="match status" value="1"/>
</dbReference>
<evidence type="ECO:0000313" key="3">
    <source>
        <dbReference type="EMBL" id="PIR87259.1"/>
    </source>
</evidence>
<dbReference type="Pfam" id="PF13936">
    <property type="entry name" value="HTH_38"/>
    <property type="match status" value="1"/>
</dbReference>
<feature type="domain" description="Transposase IS30-like HTH" evidence="2">
    <location>
        <begin position="2"/>
        <end position="34"/>
    </location>
</feature>
<dbReference type="GO" id="GO:0005829">
    <property type="term" value="C:cytosol"/>
    <property type="evidence" value="ECO:0007669"/>
    <property type="project" value="TreeGrafter"/>
</dbReference>
<keyword evidence="1" id="KW-0233">DNA recombination</keyword>
<name>A0A2H0ULG1_9BACT</name>
<dbReference type="InterPro" id="IPR053392">
    <property type="entry name" value="Transposase_IS30-like"/>
</dbReference>
<protein>
    <recommendedName>
        <fullName evidence="2">Transposase IS30-like HTH domain-containing protein</fullName>
    </recommendedName>
</protein>
<gene>
    <name evidence="3" type="ORF">COU11_01365</name>
</gene>
<dbReference type="PANTHER" id="PTHR10948">
    <property type="entry name" value="TRANSPOSASE"/>
    <property type="match status" value="1"/>
</dbReference>
<dbReference type="PANTHER" id="PTHR10948:SF23">
    <property type="entry name" value="TRANSPOSASE INSI FOR INSERTION SEQUENCE ELEMENT IS30A-RELATED"/>
    <property type="match status" value="1"/>
</dbReference>
<evidence type="ECO:0000259" key="2">
    <source>
        <dbReference type="Pfam" id="PF13936"/>
    </source>
</evidence>
<comment type="caution">
    <text evidence="3">The sequence shown here is derived from an EMBL/GenBank/DDBJ whole genome shotgun (WGS) entry which is preliminary data.</text>
</comment>
<dbReference type="NCBIfam" id="NF033563">
    <property type="entry name" value="transpos_IS30"/>
    <property type="match status" value="1"/>
</dbReference>
<reference evidence="4" key="1">
    <citation type="submission" date="2017-09" db="EMBL/GenBank/DDBJ databases">
        <title>Depth-based differentiation of microbial function through sediment-hosted aquifers and enrichment of novel symbionts in the deep terrestrial subsurface.</title>
        <authorList>
            <person name="Probst A.J."/>
            <person name="Ladd B."/>
            <person name="Jarett J.K."/>
            <person name="Geller-Mcgrath D.E."/>
            <person name="Sieber C.M.K."/>
            <person name="Emerson J.B."/>
            <person name="Anantharaman K."/>
            <person name="Thomas B.C."/>
            <person name="Malmstrom R."/>
            <person name="Stieglmeier M."/>
            <person name="Klingl A."/>
            <person name="Woyke T."/>
            <person name="Ryan C.M."/>
            <person name="Banfield J.F."/>
        </authorList>
    </citation>
    <scope>NUCLEOTIDE SEQUENCE [LARGE SCALE GENOMIC DNA]</scope>
</reference>
<dbReference type="InterPro" id="IPR025246">
    <property type="entry name" value="IS30-like_HTH"/>
</dbReference>
<evidence type="ECO:0000256" key="1">
    <source>
        <dbReference type="ARBA" id="ARBA00023172"/>
    </source>
</evidence>
<dbReference type="InterPro" id="IPR036397">
    <property type="entry name" value="RNaseH_sf"/>
</dbReference>
<dbReference type="EMBL" id="PFBD01000012">
    <property type="protein sequence ID" value="PIR87259.1"/>
    <property type="molecule type" value="Genomic_DNA"/>
</dbReference>
<dbReference type="GO" id="GO:0003676">
    <property type="term" value="F:nucleic acid binding"/>
    <property type="evidence" value="ECO:0007669"/>
    <property type="project" value="InterPro"/>
</dbReference>
<sequence>MEISILLEKGYRGRAIARAMVRSPNTISEEIKRNSVGGMYDPRKAEIKARVKLKDRRFQWRKINQHDGLRQYIITGLEQGWNPDEISGRMRDDQEPFYASKTAIYEWLYSARGQRYCRLLYSQRYRPKPRKAKRARVMIPERKPLSMRPKGAANRSRYGHWEGDAIVSGLRGTGGAAVASERKSKLIRAKVVPSLSPKPYARTLGSLTKDCHVRSWSFDNGIENRAHRQLKAPAFFCDPYSSWQKGGVENANKLIRRYLPKGTNFAKVKQFELDRVVSLINNKPRKILKYKTALEVASAVGVVQLQRKEGCPD</sequence>
<dbReference type="Proteomes" id="UP000229526">
    <property type="component" value="Unassembled WGS sequence"/>
</dbReference>
<dbReference type="GO" id="GO:0004803">
    <property type="term" value="F:transposase activity"/>
    <property type="evidence" value="ECO:0007669"/>
    <property type="project" value="TreeGrafter"/>
</dbReference>
<dbReference type="GO" id="GO:0006310">
    <property type="term" value="P:DNA recombination"/>
    <property type="evidence" value="ECO:0007669"/>
    <property type="project" value="UniProtKB-KW"/>
</dbReference>
<dbReference type="AlphaFoldDB" id="A0A2H0ULG1"/>
<dbReference type="InterPro" id="IPR012337">
    <property type="entry name" value="RNaseH-like_sf"/>
</dbReference>
<evidence type="ECO:0000313" key="4">
    <source>
        <dbReference type="Proteomes" id="UP000229526"/>
    </source>
</evidence>
<dbReference type="InterPro" id="IPR051917">
    <property type="entry name" value="Transposase-Integrase"/>
</dbReference>
<dbReference type="GO" id="GO:0032196">
    <property type="term" value="P:transposition"/>
    <property type="evidence" value="ECO:0007669"/>
    <property type="project" value="TreeGrafter"/>
</dbReference>
<accession>A0A2H0ULG1</accession>
<organism evidence="3 4">
    <name type="scientific">Candidatus Harrisonbacteria bacterium CG10_big_fil_rev_8_21_14_0_10_49_15</name>
    <dbReference type="NCBI Taxonomy" id="1974587"/>
    <lineage>
        <taxon>Bacteria</taxon>
        <taxon>Candidatus Harrisoniibacteriota</taxon>
    </lineage>
</organism>
<proteinExistence type="predicted"/>
<dbReference type="SUPFAM" id="SSF53098">
    <property type="entry name" value="Ribonuclease H-like"/>
    <property type="match status" value="1"/>
</dbReference>